<dbReference type="PANTHER" id="PTHR34387">
    <property type="entry name" value="SLR1258 PROTEIN"/>
    <property type="match status" value="1"/>
</dbReference>
<proteinExistence type="predicted"/>
<dbReference type="STRING" id="226506.SAMN04488519_106210"/>
<reference evidence="3" key="1">
    <citation type="submission" date="2016-10" db="EMBL/GenBank/DDBJ databases">
        <authorList>
            <person name="Varghese N."/>
            <person name="Submissions S."/>
        </authorList>
    </citation>
    <scope>NUCLEOTIDE SEQUENCE [LARGE SCALE GENOMIC DNA]</scope>
    <source>
        <strain evidence="3">DSM 15282</strain>
    </source>
</reference>
<keyword evidence="3" id="KW-1185">Reference proteome</keyword>
<evidence type="ECO:0000313" key="3">
    <source>
        <dbReference type="Proteomes" id="UP000199564"/>
    </source>
</evidence>
<organism evidence="2 3">
    <name type="scientific">Algoriphagus ornithinivorans</name>
    <dbReference type="NCBI Taxonomy" id="226506"/>
    <lineage>
        <taxon>Bacteria</taxon>
        <taxon>Pseudomonadati</taxon>
        <taxon>Bacteroidota</taxon>
        <taxon>Cytophagia</taxon>
        <taxon>Cytophagales</taxon>
        <taxon>Cyclobacteriaceae</taxon>
        <taxon>Algoriphagus</taxon>
    </lineage>
</organism>
<dbReference type="RefSeq" id="WP_091654117.1">
    <property type="nucleotide sequence ID" value="NZ_FOVW01000006.1"/>
</dbReference>
<dbReference type="InterPro" id="IPR007497">
    <property type="entry name" value="SIMPL/DUF541"/>
</dbReference>
<protein>
    <recommendedName>
        <fullName evidence="4">DUF541 domain-containing protein</fullName>
    </recommendedName>
</protein>
<feature type="signal peptide" evidence="1">
    <location>
        <begin position="1"/>
        <end position="19"/>
    </location>
</feature>
<dbReference type="GO" id="GO:0006974">
    <property type="term" value="P:DNA damage response"/>
    <property type="evidence" value="ECO:0007669"/>
    <property type="project" value="TreeGrafter"/>
</dbReference>
<dbReference type="Gene3D" id="3.30.110.170">
    <property type="entry name" value="Protein of unknown function (DUF541), domain 1"/>
    <property type="match status" value="1"/>
</dbReference>
<dbReference type="Proteomes" id="UP000199564">
    <property type="component" value="Unassembled WGS sequence"/>
</dbReference>
<evidence type="ECO:0000256" key="1">
    <source>
        <dbReference type="SAM" id="SignalP"/>
    </source>
</evidence>
<gene>
    <name evidence="2" type="ORF">SAMN04488519_106210</name>
</gene>
<evidence type="ECO:0000313" key="2">
    <source>
        <dbReference type="EMBL" id="SFO41874.1"/>
    </source>
</evidence>
<name>A0A1I5H0P7_9BACT</name>
<evidence type="ECO:0008006" key="4">
    <source>
        <dbReference type="Google" id="ProtNLM"/>
    </source>
</evidence>
<dbReference type="Gene3D" id="3.30.70.2970">
    <property type="entry name" value="Protein of unknown function (DUF541), domain 2"/>
    <property type="match status" value="1"/>
</dbReference>
<dbReference type="AlphaFoldDB" id="A0A1I5H0P7"/>
<dbReference type="InterPro" id="IPR052022">
    <property type="entry name" value="26kDa_periplasmic_antigen"/>
</dbReference>
<accession>A0A1I5H0P7</accession>
<dbReference type="EMBL" id="FOVW01000006">
    <property type="protein sequence ID" value="SFO41874.1"/>
    <property type="molecule type" value="Genomic_DNA"/>
</dbReference>
<feature type="chain" id="PRO_5011716730" description="DUF541 domain-containing protein" evidence="1">
    <location>
        <begin position="20"/>
        <end position="230"/>
    </location>
</feature>
<dbReference type="PANTHER" id="PTHR34387:SF2">
    <property type="entry name" value="SLR1258 PROTEIN"/>
    <property type="match status" value="1"/>
</dbReference>
<keyword evidence="1" id="KW-0732">Signal</keyword>
<dbReference type="Pfam" id="PF04402">
    <property type="entry name" value="SIMPL"/>
    <property type="match status" value="1"/>
</dbReference>
<sequence>MKKIALTLLAAIFGFQVFAQQIQQVPLIEVEGFAERLISPDEAVFNIMLEEKGMKVSDATKILNNKTQRLADLLKKAKIKDYKLIADNYSVDINRIYRSGVSRDSGYVARQTLRIVTGSKNEDLQKIAEAIQESGDMSFNLSFQVSETAQKSLENSLLTDALRNAQSRALLIAETLGIRNISVYHVSVDSPPSPVPMFRIMADQASEQSQIKLAPDSQKINRRVYVKYTY</sequence>